<keyword evidence="1" id="KW-0472">Membrane</keyword>
<dbReference type="EMBL" id="JAQOMS010000002">
    <property type="protein sequence ID" value="MDC2888296.1"/>
    <property type="molecule type" value="Genomic_DNA"/>
</dbReference>
<sequence>MNRNYMHLMSHDGSEEIFGMRMATGSLTYIQIAILGFLFTLKSPELRTEFGKEGLALLHEYLQEMKYIFESEFMEERK</sequence>
<gene>
    <name evidence="2" type="ORF">PN838_05250</name>
</gene>
<evidence type="ECO:0000313" key="3">
    <source>
        <dbReference type="Proteomes" id="UP001528411"/>
    </source>
</evidence>
<evidence type="ECO:0000313" key="2">
    <source>
        <dbReference type="EMBL" id="MDC2888296.1"/>
    </source>
</evidence>
<dbReference type="RefSeq" id="WP_272179954.1">
    <property type="nucleotide sequence ID" value="NZ_JAQOMS010000002.1"/>
</dbReference>
<name>A0ABT5FA67_9GAMM</name>
<keyword evidence="3" id="KW-1185">Reference proteome</keyword>
<evidence type="ECO:0000256" key="1">
    <source>
        <dbReference type="SAM" id="Phobius"/>
    </source>
</evidence>
<keyword evidence="1" id="KW-1133">Transmembrane helix</keyword>
<accession>A0ABT5FA67</accession>
<comment type="caution">
    <text evidence="2">The sequence shown here is derived from an EMBL/GenBank/DDBJ whole genome shotgun (WGS) entry which is preliminary data.</text>
</comment>
<keyword evidence="1" id="KW-0812">Transmembrane</keyword>
<organism evidence="2 3">
    <name type="scientific">Psychrosphaera algicola</name>
    <dbReference type="NCBI Taxonomy" id="3023714"/>
    <lineage>
        <taxon>Bacteria</taxon>
        <taxon>Pseudomonadati</taxon>
        <taxon>Pseudomonadota</taxon>
        <taxon>Gammaproteobacteria</taxon>
        <taxon>Alteromonadales</taxon>
        <taxon>Pseudoalteromonadaceae</taxon>
        <taxon>Psychrosphaera</taxon>
    </lineage>
</organism>
<protein>
    <submittedName>
        <fullName evidence="2">Uncharacterized protein</fullName>
    </submittedName>
</protein>
<reference evidence="2 3" key="1">
    <citation type="submission" date="2023-01" db="EMBL/GenBank/DDBJ databases">
        <title>Psychrosphaera sp. nov., isolated from marine algae.</title>
        <authorList>
            <person name="Bayburt H."/>
            <person name="Choi B.J."/>
            <person name="Kim J.M."/>
            <person name="Choi D.G."/>
            <person name="Jeon C.O."/>
        </authorList>
    </citation>
    <scope>NUCLEOTIDE SEQUENCE [LARGE SCALE GENOMIC DNA]</scope>
    <source>
        <strain evidence="2 3">G1-22</strain>
    </source>
</reference>
<proteinExistence type="predicted"/>
<feature type="transmembrane region" description="Helical" evidence="1">
    <location>
        <begin position="20"/>
        <end position="41"/>
    </location>
</feature>
<dbReference type="Proteomes" id="UP001528411">
    <property type="component" value="Unassembled WGS sequence"/>
</dbReference>